<accession>A0A6L8MSB4</accession>
<dbReference type="EMBL" id="WWCP01000042">
    <property type="protein sequence ID" value="MYM84899.1"/>
    <property type="molecule type" value="Genomic_DNA"/>
</dbReference>
<dbReference type="RefSeq" id="WP_161021310.1">
    <property type="nucleotide sequence ID" value="NZ_WWCP01000042.1"/>
</dbReference>
<proteinExistence type="predicted"/>
<evidence type="ECO:0000313" key="3">
    <source>
        <dbReference type="Proteomes" id="UP000474565"/>
    </source>
</evidence>
<dbReference type="PANTHER" id="PTHR37391">
    <property type="entry name" value="E3 UBIQUITIN-PROTEIN LIGASE"/>
    <property type="match status" value="1"/>
</dbReference>
<organism evidence="2 3">
    <name type="scientific">Duganella lactea</name>
    <dbReference type="NCBI Taxonomy" id="2692173"/>
    <lineage>
        <taxon>Bacteria</taxon>
        <taxon>Pseudomonadati</taxon>
        <taxon>Pseudomonadota</taxon>
        <taxon>Betaproteobacteria</taxon>
        <taxon>Burkholderiales</taxon>
        <taxon>Oxalobacteraceae</taxon>
        <taxon>Telluria group</taxon>
        <taxon>Duganella</taxon>
    </lineage>
</organism>
<dbReference type="Pfam" id="PF20680">
    <property type="entry name" value="DUF6817"/>
    <property type="match status" value="1"/>
</dbReference>
<feature type="domain" description="DUF6817" evidence="1">
    <location>
        <begin position="16"/>
        <end position="99"/>
    </location>
</feature>
<name>A0A6L8MSB4_9BURK</name>
<evidence type="ECO:0000259" key="1">
    <source>
        <dbReference type="Pfam" id="PF20680"/>
    </source>
</evidence>
<dbReference type="Proteomes" id="UP000474565">
    <property type="component" value="Unassembled WGS sequence"/>
</dbReference>
<reference evidence="2 3" key="1">
    <citation type="submission" date="2019-12" db="EMBL/GenBank/DDBJ databases">
        <title>Novel species isolated from a subtropical stream in China.</title>
        <authorList>
            <person name="Lu H."/>
        </authorList>
    </citation>
    <scope>NUCLEOTIDE SEQUENCE [LARGE SCALE GENOMIC DNA]</scope>
    <source>
        <strain evidence="2 3">FT50W</strain>
    </source>
</reference>
<evidence type="ECO:0000313" key="2">
    <source>
        <dbReference type="EMBL" id="MYM84899.1"/>
    </source>
</evidence>
<dbReference type="InterPro" id="IPR049202">
    <property type="entry name" value="DUF6817"/>
</dbReference>
<gene>
    <name evidence="2" type="ORF">GTP44_23495</name>
</gene>
<dbReference type="AlphaFoldDB" id="A0A6L8MSB4"/>
<comment type="caution">
    <text evidence="2">The sequence shown here is derived from an EMBL/GenBank/DDBJ whole genome shotgun (WGS) entry which is preliminary data.</text>
</comment>
<protein>
    <recommendedName>
        <fullName evidence="1">DUF6817 domain-containing protein</fullName>
    </recommendedName>
</protein>
<sequence>MKIDHFAIEEKYLKLLDALQVQHFPHLHGSALDHLIGVYELLRSWGNREEVCLAGLFHNIYGTEVFKPKAVALEQRQSIAAVIGDEAEHLAYLFCVCRRIGFFDQHGNPEKPALWNEVEQRQLIATAAQIKALMEVEIANGIEQYSPGLELPIRQAQELKGMAEWMRARAKNTVSIGALQALDDVISSIIKNS</sequence>
<dbReference type="PANTHER" id="PTHR37391:SF2">
    <property type="entry name" value="E3 UBIQUITIN-PROTEIN LIGASE"/>
    <property type="match status" value="1"/>
</dbReference>